<feature type="active site" description="Proton acceptor" evidence="11">
    <location>
        <position position="275"/>
    </location>
</feature>
<dbReference type="SUPFAM" id="SSF111331">
    <property type="entry name" value="NAD kinase/diacylglycerol kinase-like"/>
    <property type="match status" value="1"/>
</dbReference>
<comment type="cofactor">
    <cofactor evidence="11">
        <name>Mg(2+)</name>
        <dbReference type="ChEBI" id="CHEBI:18420"/>
    </cofactor>
    <cofactor evidence="11">
        <name>Ca(2+)</name>
        <dbReference type="ChEBI" id="CHEBI:29108"/>
    </cofactor>
    <text evidence="11">Binds 1 Mg(2+) ion per subunit. Ca(2+) may be able to substitute.</text>
</comment>
<evidence type="ECO:0000313" key="14">
    <source>
        <dbReference type="Proteomes" id="UP000644441"/>
    </source>
</evidence>
<dbReference type="NCBIfam" id="NF009602">
    <property type="entry name" value="PRK13054.1"/>
    <property type="match status" value="1"/>
</dbReference>
<comment type="function">
    <text evidence="11">Probably phosphorylates lipids; the in vivo substrate is unknown.</text>
</comment>
<evidence type="ECO:0000256" key="3">
    <source>
        <dbReference type="ARBA" id="ARBA00022723"/>
    </source>
</evidence>
<comment type="subcellular location">
    <subcellularLocation>
        <location evidence="11">Cytoplasm</location>
    </subcellularLocation>
</comment>
<keyword evidence="11" id="KW-0963">Cytoplasm</keyword>
<evidence type="ECO:0000256" key="4">
    <source>
        <dbReference type="ARBA" id="ARBA00022741"/>
    </source>
</evidence>
<comment type="similarity">
    <text evidence="11">Belongs to the diacylglycerol/lipid kinase family. YegS lipid kinase subfamily.</text>
</comment>
<dbReference type="InterPro" id="IPR001206">
    <property type="entry name" value="Diacylglycerol_kinase_cat_dom"/>
</dbReference>
<feature type="binding site" evidence="11">
    <location>
        <begin position="64"/>
        <end position="70"/>
    </location>
    <ligand>
        <name>ATP</name>
        <dbReference type="ChEBI" id="CHEBI:30616"/>
    </ligand>
</feature>
<feature type="binding site" evidence="11">
    <location>
        <position position="92"/>
    </location>
    <ligand>
        <name>ATP</name>
        <dbReference type="ChEBI" id="CHEBI:30616"/>
    </ligand>
</feature>
<evidence type="ECO:0000259" key="12">
    <source>
        <dbReference type="PROSITE" id="PS50146"/>
    </source>
</evidence>
<dbReference type="Gene3D" id="3.40.50.10330">
    <property type="entry name" value="Probable inorganic polyphosphate/atp-NAD kinase, domain 1"/>
    <property type="match status" value="1"/>
</dbReference>
<evidence type="ECO:0000256" key="5">
    <source>
        <dbReference type="ARBA" id="ARBA00022777"/>
    </source>
</evidence>
<evidence type="ECO:0000256" key="11">
    <source>
        <dbReference type="HAMAP-Rule" id="MF_01377"/>
    </source>
</evidence>
<keyword evidence="9 11" id="KW-0594">Phospholipid biosynthesis</keyword>
<dbReference type="Gene3D" id="2.60.200.40">
    <property type="match status" value="1"/>
</dbReference>
<dbReference type="RefSeq" id="WP_194855016.1">
    <property type="nucleotide sequence ID" value="NZ_ARXR01000003.1"/>
</dbReference>
<dbReference type="Pfam" id="PF00781">
    <property type="entry name" value="DAGK_cat"/>
    <property type="match status" value="1"/>
</dbReference>
<keyword evidence="6 11" id="KW-0067">ATP-binding</keyword>
<dbReference type="SMART" id="SM00046">
    <property type="entry name" value="DAGKc"/>
    <property type="match status" value="1"/>
</dbReference>
<evidence type="ECO:0000256" key="6">
    <source>
        <dbReference type="ARBA" id="ARBA00022840"/>
    </source>
</evidence>
<accession>A0ABS0AEY6</accession>
<keyword evidence="10 11" id="KW-1208">Phospholipid metabolism</keyword>
<keyword evidence="1 11" id="KW-0444">Lipid biosynthesis</keyword>
<evidence type="ECO:0000256" key="8">
    <source>
        <dbReference type="ARBA" id="ARBA00023098"/>
    </source>
</evidence>
<dbReference type="PANTHER" id="PTHR12358">
    <property type="entry name" value="SPHINGOSINE KINASE"/>
    <property type="match status" value="1"/>
</dbReference>
<organism evidence="13 14">
    <name type="scientific">Alloalcanivorax venustensis ISO4</name>
    <dbReference type="NCBI Taxonomy" id="1177184"/>
    <lineage>
        <taxon>Bacteria</taxon>
        <taxon>Pseudomonadati</taxon>
        <taxon>Pseudomonadota</taxon>
        <taxon>Gammaproteobacteria</taxon>
        <taxon>Oceanospirillales</taxon>
        <taxon>Alcanivoracaceae</taxon>
        <taxon>Alloalcanivorax</taxon>
    </lineage>
</organism>
<keyword evidence="3 11" id="KW-0479">Metal-binding</keyword>
<dbReference type="InterPro" id="IPR005218">
    <property type="entry name" value="Diacylglycerol/lipid_kinase"/>
</dbReference>
<evidence type="ECO:0000256" key="7">
    <source>
        <dbReference type="ARBA" id="ARBA00022842"/>
    </source>
</evidence>
<dbReference type="GO" id="GO:0016301">
    <property type="term" value="F:kinase activity"/>
    <property type="evidence" value="ECO:0007669"/>
    <property type="project" value="UniProtKB-KW"/>
</dbReference>
<evidence type="ECO:0000256" key="2">
    <source>
        <dbReference type="ARBA" id="ARBA00022679"/>
    </source>
</evidence>
<evidence type="ECO:0000256" key="1">
    <source>
        <dbReference type="ARBA" id="ARBA00022516"/>
    </source>
</evidence>
<evidence type="ECO:0000313" key="13">
    <source>
        <dbReference type="EMBL" id="MBF5051835.1"/>
    </source>
</evidence>
<dbReference type="InterPro" id="IPR045540">
    <property type="entry name" value="YegS/DAGK_C"/>
</dbReference>
<dbReference type="HAMAP" id="MF_01377">
    <property type="entry name" value="YegS"/>
    <property type="match status" value="1"/>
</dbReference>
<feature type="binding site" evidence="11">
    <location>
        <position position="38"/>
    </location>
    <ligand>
        <name>ATP</name>
        <dbReference type="ChEBI" id="CHEBI:30616"/>
    </ligand>
</feature>
<keyword evidence="14" id="KW-1185">Reference proteome</keyword>
<dbReference type="InterPro" id="IPR050187">
    <property type="entry name" value="Lipid_Phosphate_FormReg"/>
</dbReference>
<dbReference type="InterPro" id="IPR016064">
    <property type="entry name" value="NAD/diacylglycerol_kinase_sf"/>
</dbReference>
<protein>
    <recommendedName>
        <fullName evidence="11">Probable lipid kinase YegS-like</fullName>
        <ecNumber evidence="11">2.7.1.-</ecNumber>
    </recommendedName>
</protein>
<dbReference type="Proteomes" id="UP000644441">
    <property type="component" value="Unassembled WGS sequence"/>
</dbReference>
<evidence type="ECO:0000256" key="9">
    <source>
        <dbReference type="ARBA" id="ARBA00023209"/>
    </source>
</evidence>
<comment type="caution">
    <text evidence="13">The sequence shown here is derived from an EMBL/GenBank/DDBJ whole genome shotgun (WGS) entry which is preliminary data.</text>
</comment>
<dbReference type="EMBL" id="ARXR01000003">
    <property type="protein sequence ID" value="MBF5051835.1"/>
    <property type="molecule type" value="Genomic_DNA"/>
</dbReference>
<dbReference type="Pfam" id="PF19279">
    <property type="entry name" value="YegS_C"/>
    <property type="match status" value="1"/>
</dbReference>
<dbReference type="InterPro" id="IPR017438">
    <property type="entry name" value="ATP-NAD_kinase_N"/>
</dbReference>
<evidence type="ECO:0000256" key="10">
    <source>
        <dbReference type="ARBA" id="ARBA00023264"/>
    </source>
</evidence>
<keyword evidence="2 11" id="KW-0808">Transferase</keyword>
<keyword evidence="8 11" id="KW-0443">Lipid metabolism</keyword>
<reference evidence="13 14" key="1">
    <citation type="submission" date="2012-09" db="EMBL/GenBank/DDBJ databases">
        <title>Genome Sequence of alkane-degrading Bacterium Alcanivorax venustensis ISO4.</title>
        <authorList>
            <person name="Lai Q."/>
            <person name="Shao Z."/>
        </authorList>
    </citation>
    <scope>NUCLEOTIDE SEQUENCE [LARGE SCALE GENOMIC DNA]</scope>
    <source>
        <strain evidence="13 14">ISO4</strain>
    </source>
</reference>
<comment type="caution">
    <text evidence="11">Lacks conserved residue(s) required for the propagation of feature annotation.</text>
</comment>
<proteinExistence type="inferred from homology"/>
<dbReference type="PANTHER" id="PTHR12358:SF106">
    <property type="entry name" value="LIPID KINASE YEGS"/>
    <property type="match status" value="1"/>
</dbReference>
<dbReference type="InterPro" id="IPR022433">
    <property type="entry name" value="Lip_kinase_YegS"/>
</dbReference>
<name>A0ABS0AEY6_9GAMM</name>
<keyword evidence="4 11" id="KW-0547">Nucleotide-binding</keyword>
<dbReference type="EC" id="2.7.1.-" evidence="11"/>
<dbReference type="PROSITE" id="PS50146">
    <property type="entry name" value="DAGK"/>
    <property type="match status" value="1"/>
</dbReference>
<sequence>MERKALLILHGKQAAHQALREAVMSRREDGWDLAVRVTWEGGDAERYVDEALSLGYRTIIAAGGDGSVRDITQAMMASGKPDLALAIVPMGTANDFATAAGIPEDPAEALALLDRPPRPVDVIQVNDSYFLNMATGGFGTEVTTQTSEDLKELLGGAAYLLTGLTRFAEVRPAEGHFRGPDFEWQGEFLALGLGNGRQAGGGQRLCPEACIDDGLMDVAILPSDMDLLAGVRGLFNSGNGNGNGNGEREGLFVRARVSELEIETPEPMHLNLDGEPLKDQRFKLKVLPGAMGLVVGEECPMMGVEK</sequence>
<dbReference type="NCBIfam" id="TIGR00147">
    <property type="entry name" value="YegS/Rv2252/BmrU family lipid kinase"/>
    <property type="match status" value="1"/>
</dbReference>
<gene>
    <name evidence="13" type="ORF">ISO4_00437</name>
</gene>
<keyword evidence="7 11" id="KW-0460">Magnesium</keyword>
<feature type="domain" description="DAGKc" evidence="12">
    <location>
        <begin position="1"/>
        <end position="129"/>
    </location>
</feature>
<feature type="binding site" evidence="11">
    <location>
        <position position="215"/>
    </location>
    <ligand>
        <name>Mg(2+)</name>
        <dbReference type="ChEBI" id="CHEBI:18420"/>
    </ligand>
</feature>
<feature type="binding site" evidence="11">
    <location>
        <position position="213"/>
    </location>
    <ligand>
        <name>Mg(2+)</name>
        <dbReference type="ChEBI" id="CHEBI:18420"/>
    </ligand>
</feature>
<dbReference type="NCBIfam" id="TIGR03702">
    <property type="entry name" value="lip_kinase_YegS"/>
    <property type="match status" value="1"/>
</dbReference>
<keyword evidence="5 11" id="KW-0418">Kinase</keyword>